<accession>A0A5B8VNT2</accession>
<protein>
    <submittedName>
        <fullName evidence="3">Type 1 glutamine amidotransferase</fullName>
    </submittedName>
</protein>
<dbReference type="EMBL" id="CP042434">
    <property type="protein sequence ID" value="QEC73267.1"/>
    <property type="molecule type" value="Genomic_DNA"/>
</dbReference>
<evidence type="ECO:0000256" key="1">
    <source>
        <dbReference type="ARBA" id="ARBA00008542"/>
    </source>
</evidence>
<keyword evidence="3" id="KW-0315">Glutamine amidotransferase</keyword>
<keyword evidence="3" id="KW-0808">Transferase</keyword>
<evidence type="ECO:0000259" key="2">
    <source>
        <dbReference type="Pfam" id="PF01965"/>
    </source>
</evidence>
<organism evidence="3 4">
    <name type="scientific">Arachidicoccus ginsenosidivorans</name>
    <dbReference type="NCBI Taxonomy" id="496057"/>
    <lineage>
        <taxon>Bacteria</taxon>
        <taxon>Pseudomonadati</taxon>
        <taxon>Bacteroidota</taxon>
        <taxon>Chitinophagia</taxon>
        <taxon>Chitinophagales</taxon>
        <taxon>Chitinophagaceae</taxon>
        <taxon>Arachidicoccus</taxon>
    </lineage>
</organism>
<dbReference type="OrthoDB" id="9792284at2"/>
<sequence length="188" mass="20362">MESSAYLKGKKVAILSETGFEQSELLSPKKALEDVGITVEILSTGKKTIRGWDHGDWGTELKVDQDVAGADADQYIALVLPGGVMNPDKLRTHQEAVAFVKKFSEAGKPIAAICHGPQTLIETGLLEGKELTSYPSIKTDLINAGAKWTDQQVVVDGFLITSRSPEDLPAFNEKLIEQLAAGRQKDIN</sequence>
<dbReference type="PANTHER" id="PTHR42733:SF12">
    <property type="entry name" value="PROTEINASE"/>
    <property type="match status" value="1"/>
</dbReference>
<dbReference type="PANTHER" id="PTHR42733">
    <property type="entry name" value="DJ-1 PROTEIN"/>
    <property type="match status" value="1"/>
</dbReference>
<dbReference type="InterPro" id="IPR029062">
    <property type="entry name" value="Class_I_gatase-like"/>
</dbReference>
<dbReference type="InterPro" id="IPR006286">
    <property type="entry name" value="C56_PfpI-like"/>
</dbReference>
<dbReference type="Pfam" id="PF01965">
    <property type="entry name" value="DJ-1_PfpI"/>
    <property type="match status" value="1"/>
</dbReference>
<evidence type="ECO:0000313" key="4">
    <source>
        <dbReference type="Proteomes" id="UP000321291"/>
    </source>
</evidence>
<dbReference type="InterPro" id="IPR002818">
    <property type="entry name" value="DJ-1/PfpI"/>
</dbReference>
<dbReference type="SUPFAM" id="SSF52317">
    <property type="entry name" value="Class I glutamine amidotransferase-like"/>
    <property type="match status" value="1"/>
</dbReference>
<dbReference type="Gene3D" id="3.40.50.880">
    <property type="match status" value="1"/>
</dbReference>
<dbReference type="Proteomes" id="UP000321291">
    <property type="component" value="Chromosome"/>
</dbReference>
<dbReference type="GO" id="GO:0016740">
    <property type="term" value="F:transferase activity"/>
    <property type="evidence" value="ECO:0007669"/>
    <property type="project" value="UniProtKB-KW"/>
</dbReference>
<dbReference type="PROSITE" id="PS51276">
    <property type="entry name" value="PEPTIDASE_C56_PFPI"/>
    <property type="match status" value="1"/>
</dbReference>
<name>A0A5B8VNT2_9BACT</name>
<dbReference type="RefSeq" id="WP_146785331.1">
    <property type="nucleotide sequence ID" value="NZ_CP042434.1"/>
</dbReference>
<feature type="domain" description="DJ-1/PfpI" evidence="2">
    <location>
        <begin position="10"/>
        <end position="178"/>
    </location>
</feature>
<comment type="similarity">
    <text evidence="1">Belongs to the peptidase C56 family.</text>
</comment>
<dbReference type="KEGG" id="agi:FSB73_17905"/>
<dbReference type="AlphaFoldDB" id="A0A5B8VNT2"/>
<evidence type="ECO:0000313" key="3">
    <source>
        <dbReference type="EMBL" id="QEC73267.1"/>
    </source>
</evidence>
<keyword evidence="4" id="KW-1185">Reference proteome</keyword>
<reference evidence="3 4" key="1">
    <citation type="journal article" date="2017" name="Int. J. Syst. Evol. Microbiol.">
        <title>Arachidicoccus ginsenosidivorans sp. nov., with ginsenoside-converting activity isolated from ginseng cultivating soil.</title>
        <authorList>
            <person name="Siddiqi M.Z."/>
            <person name="Aslam Z."/>
            <person name="Im W.T."/>
        </authorList>
    </citation>
    <scope>NUCLEOTIDE SEQUENCE [LARGE SCALE GENOMIC DNA]</scope>
    <source>
        <strain evidence="3 4">Gsoil 809</strain>
    </source>
</reference>
<gene>
    <name evidence="3" type="ORF">FSB73_17905</name>
</gene>
<dbReference type="CDD" id="cd03134">
    <property type="entry name" value="GATase1_PfpI_like"/>
    <property type="match status" value="1"/>
</dbReference>
<dbReference type="NCBIfam" id="TIGR01382">
    <property type="entry name" value="PfpI"/>
    <property type="match status" value="1"/>
</dbReference>
<proteinExistence type="inferred from homology"/>